<keyword evidence="4" id="KW-0808">Transferase</keyword>
<gene>
    <name evidence="4" type="ORF">Ga0061069_10173</name>
</gene>
<dbReference type="PANTHER" id="PTHR20858">
    <property type="entry name" value="PHOSPHOMETHYLPYRIMIDINE KINASE"/>
    <property type="match status" value="1"/>
</dbReference>
<dbReference type="SUPFAM" id="SSF53613">
    <property type="entry name" value="Ribokinase-like"/>
    <property type="match status" value="1"/>
</dbReference>
<proteinExistence type="predicted"/>
<dbReference type="EC" id="2.7.1.49" evidence="2"/>
<dbReference type="PANTHER" id="PTHR20858:SF17">
    <property type="entry name" value="HYDROXYMETHYLPYRIMIDINE_PHOSPHOMETHYLPYRIMIDINE KINASE THI20-RELATED"/>
    <property type="match status" value="1"/>
</dbReference>
<dbReference type="Proteomes" id="UP000183649">
    <property type="component" value="Unassembled WGS sequence"/>
</dbReference>
<dbReference type="GO" id="GO:0008902">
    <property type="term" value="F:hydroxymethylpyrimidine kinase activity"/>
    <property type="evidence" value="ECO:0007669"/>
    <property type="project" value="UniProtKB-EC"/>
</dbReference>
<dbReference type="EMBL" id="CYHF01000001">
    <property type="protein sequence ID" value="CUA93017.1"/>
    <property type="molecule type" value="Genomic_DNA"/>
</dbReference>
<dbReference type="UniPathway" id="UPA00060">
    <property type="reaction ID" value="UER00138"/>
</dbReference>
<dbReference type="GO" id="GO:0005829">
    <property type="term" value="C:cytosol"/>
    <property type="evidence" value="ECO:0007669"/>
    <property type="project" value="TreeGrafter"/>
</dbReference>
<dbReference type="InterPro" id="IPR013749">
    <property type="entry name" value="PM/HMP-P_kinase-1"/>
</dbReference>
<dbReference type="InterPro" id="IPR004399">
    <property type="entry name" value="HMP/HMP-P_kinase_dom"/>
</dbReference>
<evidence type="ECO:0000256" key="1">
    <source>
        <dbReference type="ARBA" id="ARBA00004948"/>
    </source>
</evidence>
<dbReference type="GO" id="GO:0009229">
    <property type="term" value="P:thiamine diphosphate biosynthetic process"/>
    <property type="evidence" value="ECO:0007669"/>
    <property type="project" value="UniProtKB-UniPathway"/>
</dbReference>
<keyword evidence="4" id="KW-0418">Kinase</keyword>
<evidence type="ECO:0000313" key="5">
    <source>
        <dbReference type="Proteomes" id="UP000183649"/>
    </source>
</evidence>
<dbReference type="GO" id="GO:0008972">
    <property type="term" value="F:phosphomethylpyrimidine kinase activity"/>
    <property type="evidence" value="ECO:0007669"/>
    <property type="project" value="InterPro"/>
</dbReference>
<dbReference type="Pfam" id="PF08543">
    <property type="entry name" value="Phos_pyr_kin"/>
    <property type="match status" value="1"/>
</dbReference>
<sequence>MQGVWQIKAKVARACAAAPGHYHAVMMTESTESPPAVMFFNAADPSGSAGLAADLASCSAVGCHPLPITTALWVRDTAEIFDTIEIEADAVVEQARAVLEDVEISAWKVGFLGSVDVVNAVAELLADYSQVPLVTYAGNFHVLDESQTDDYIKAMQDLILPQTRVLTGNQSALTQLLLPEWEGESPPTLDALMQKSHQLGVQYLLVTGIVASEGKVENVLMSPRRVLLRESFELFEAGFTGAGDTLSAVLTAILANGAKLDQAVHEAIEYLDHCLDFGYRPGMGQVVPDRFFWAQPTEEDDEMPGEPGTPTLQ</sequence>
<dbReference type="GO" id="GO:0009228">
    <property type="term" value="P:thiamine biosynthetic process"/>
    <property type="evidence" value="ECO:0007669"/>
    <property type="project" value="InterPro"/>
</dbReference>
<evidence type="ECO:0000259" key="3">
    <source>
        <dbReference type="Pfam" id="PF08543"/>
    </source>
</evidence>
<feature type="domain" description="Pyridoxamine kinase/Phosphomethylpyrimidine kinase" evidence="3">
    <location>
        <begin position="44"/>
        <end position="285"/>
    </location>
</feature>
<evidence type="ECO:0000313" key="4">
    <source>
        <dbReference type="EMBL" id="CUA93017.1"/>
    </source>
</evidence>
<dbReference type="AlphaFoldDB" id="A0A0K6HPQ6"/>
<keyword evidence="5" id="KW-1185">Reference proteome</keyword>
<evidence type="ECO:0000256" key="2">
    <source>
        <dbReference type="ARBA" id="ARBA00012135"/>
    </source>
</evidence>
<comment type="pathway">
    <text evidence="1">Cofactor biosynthesis; thiamine diphosphate biosynthesis.</text>
</comment>
<dbReference type="Gene3D" id="3.40.1190.20">
    <property type="match status" value="1"/>
</dbReference>
<organism evidence="4 5">
    <name type="scientific">Thiomonas bhubaneswarensis</name>
    <dbReference type="NCBI Taxonomy" id="339866"/>
    <lineage>
        <taxon>Bacteria</taxon>
        <taxon>Pseudomonadati</taxon>
        <taxon>Pseudomonadota</taxon>
        <taxon>Betaproteobacteria</taxon>
        <taxon>Burkholderiales</taxon>
        <taxon>Thiomonas</taxon>
    </lineage>
</organism>
<reference evidence="5" key="1">
    <citation type="submission" date="2015-08" db="EMBL/GenBank/DDBJ databases">
        <authorList>
            <person name="Varghese N."/>
        </authorList>
    </citation>
    <scope>NUCLEOTIDE SEQUENCE [LARGE SCALE GENOMIC DNA]</scope>
    <source>
        <strain evidence="5">DSM 18181</strain>
    </source>
</reference>
<name>A0A0K6HPQ6_9BURK</name>
<dbReference type="InterPro" id="IPR029056">
    <property type="entry name" value="Ribokinase-like"/>
</dbReference>
<dbReference type="CDD" id="cd01169">
    <property type="entry name" value="HMPP_kinase"/>
    <property type="match status" value="1"/>
</dbReference>
<protein>
    <recommendedName>
        <fullName evidence="2">hydroxymethylpyrimidine kinase</fullName>
        <ecNumber evidence="2">2.7.1.49</ecNumber>
    </recommendedName>
</protein>
<dbReference type="STRING" id="339866.GCA_001418255_00072"/>
<accession>A0A0K6HPQ6</accession>